<dbReference type="EMBL" id="JAWZSR010000008">
    <property type="protein sequence ID" value="MDX8047078.1"/>
    <property type="molecule type" value="Genomic_DNA"/>
</dbReference>
<dbReference type="Proteomes" id="UP001277972">
    <property type="component" value="Unassembled WGS sequence"/>
</dbReference>
<reference evidence="1" key="1">
    <citation type="submission" date="2023-11" db="EMBL/GenBank/DDBJ databases">
        <title>Gracilibacillus pellucida a moderately halophilic bacterium isolated from saline soil in Xinjiang province.</title>
        <authorList>
            <person name="Zhang Z."/>
            <person name="Tan F."/>
            <person name="Wang Y."/>
            <person name="Xia M."/>
        </authorList>
    </citation>
    <scope>NUCLEOTIDE SEQUENCE</scope>
    <source>
        <strain evidence="1">S3-1-1</strain>
    </source>
</reference>
<accession>A0ACC6M857</accession>
<evidence type="ECO:0000313" key="1">
    <source>
        <dbReference type="EMBL" id="MDX8047078.1"/>
    </source>
</evidence>
<name>A0ACC6M857_9BACI</name>
<gene>
    <name evidence="1" type="ORF">SH601_13890</name>
</gene>
<evidence type="ECO:0000313" key="2">
    <source>
        <dbReference type="Proteomes" id="UP001277972"/>
    </source>
</evidence>
<protein>
    <submittedName>
        <fullName evidence="1">TetR/AcrR family transcriptional regulator</fullName>
    </submittedName>
</protein>
<organism evidence="1 2">
    <name type="scientific">Gracilibacillus pellucidus</name>
    <dbReference type="NCBI Taxonomy" id="3095368"/>
    <lineage>
        <taxon>Bacteria</taxon>
        <taxon>Bacillati</taxon>
        <taxon>Bacillota</taxon>
        <taxon>Bacilli</taxon>
        <taxon>Bacillales</taxon>
        <taxon>Bacillaceae</taxon>
        <taxon>Gracilibacillus</taxon>
    </lineage>
</organism>
<proteinExistence type="predicted"/>
<keyword evidence="2" id="KW-1185">Reference proteome</keyword>
<comment type="caution">
    <text evidence="1">The sequence shown here is derived from an EMBL/GenBank/DDBJ whole genome shotgun (WGS) entry which is preliminary data.</text>
</comment>
<sequence length="200" mass="23397">MIPINKKELTSIQILEAALRLFKNYGIEKTSLAMIAKEVGITKPSIYYHFSSKEELIEHSFNHILRNYKFSDFFHVNELNKENFGEKLYQFGLDFLPTTEDDNYELIKVLNEFTLLSNRNNNFKQRLVSVQFEFINGFRNILLKGIDEGVIKVSNVDNYAQLLALVIDNIARSIMIGFNIDYKEVWKETVNSLLKEEEKI</sequence>